<proteinExistence type="inferred from homology"/>
<evidence type="ECO:0000256" key="1">
    <source>
        <dbReference type="ARBA" id="ARBA00005234"/>
    </source>
</evidence>
<feature type="domain" description="Ubiquitin-like protease family profile" evidence="4">
    <location>
        <begin position="94"/>
        <end position="223"/>
    </location>
</feature>
<dbReference type="Pfam" id="PF02902">
    <property type="entry name" value="Peptidase_C48"/>
    <property type="match status" value="1"/>
</dbReference>
<name>A0A0C3L1F5_9AGAM</name>
<protein>
    <recommendedName>
        <fullName evidence="4">Ubiquitin-like protease family profile domain-containing protein</fullName>
    </recommendedName>
</protein>
<dbReference type="GO" id="GO:0019783">
    <property type="term" value="F:ubiquitin-like protein peptidase activity"/>
    <property type="evidence" value="ECO:0007669"/>
    <property type="project" value="UniProtKB-ARBA"/>
</dbReference>
<keyword evidence="3" id="KW-0378">Hydrolase</keyword>
<dbReference type="InterPro" id="IPR038765">
    <property type="entry name" value="Papain-like_cys_pep_sf"/>
</dbReference>
<evidence type="ECO:0000256" key="2">
    <source>
        <dbReference type="ARBA" id="ARBA00022670"/>
    </source>
</evidence>
<dbReference type="GO" id="GO:0008234">
    <property type="term" value="F:cysteine-type peptidase activity"/>
    <property type="evidence" value="ECO:0007669"/>
    <property type="project" value="InterPro"/>
</dbReference>
<keyword evidence="6" id="KW-1185">Reference proteome</keyword>
<comment type="similarity">
    <text evidence="1">Belongs to the peptidase C48 family.</text>
</comment>
<evidence type="ECO:0000256" key="3">
    <source>
        <dbReference type="ARBA" id="ARBA00022801"/>
    </source>
</evidence>
<dbReference type="GO" id="GO:0006508">
    <property type="term" value="P:proteolysis"/>
    <property type="evidence" value="ECO:0007669"/>
    <property type="project" value="UniProtKB-KW"/>
</dbReference>
<dbReference type="InterPro" id="IPR003653">
    <property type="entry name" value="Peptidase_C48_C"/>
</dbReference>
<reference evidence="6" key="2">
    <citation type="submission" date="2015-01" db="EMBL/GenBank/DDBJ databases">
        <title>Evolutionary Origins and Diversification of the Mycorrhizal Mutualists.</title>
        <authorList>
            <consortium name="DOE Joint Genome Institute"/>
            <consortium name="Mycorrhizal Genomics Consortium"/>
            <person name="Kohler A."/>
            <person name="Kuo A."/>
            <person name="Nagy L.G."/>
            <person name="Floudas D."/>
            <person name="Copeland A."/>
            <person name="Barry K.W."/>
            <person name="Cichocki N."/>
            <person name="Veneault-Fourrey C."/>
            <person name="LaButti K."/>
            <person name="Lindquist E.A."/>
            <person name="Lipzen A."/>
            <person name="Lundell T."/>
            <person name="Morin E."/>
            <person name="Murat C."/>
            <person name="Riley R."/>
            <person name="Ohm R."/>
            <person name="Sun H."/>
            <person name="Tunlid A."/>
            <person name="Henrissat B."/>
            <person name="Grigoriev I.V."/>
            <person name="Hibbett D.S."/>
            <person name="Martin F."/>
        </authorList>
    </citation>
    <scope>NUCLEOTIDE SEQUENCE [LARGE SCALE GENOMIC DNA]</scope>
    <source>
        <strain evidence="6">MUT 4182</strain>
    </source>
</reference>
<dbReference type="PROSITE" id="PS50600">
    <property type="entry name" value="ULP_PROTEASE"/>
    <property type="match status" value="1"/>
</dbReference>
<dbReference type="SUPFAM" id="SSF54001">
    <property type="entry name" value="Cysteine proteinases"/>
    <property type="match status" value="1"/>
</dbReference>
<dbReference type="OrthoDB" id="3258419at2759"/>
<dbReference type="EMBL" id="KN823953">
    <property type="protein sequence ID" value="KIO15572.1"/>
    <property type="molecule type" value="Genomic_DNA"/>
</dbReference>
<evidence type="ECO:0000313" key="5">
    <source>
        <dbReference type="EMBL" id="KIO15572.1"/>
    </source>
</evidence>
<dbReference type="Gene3D" id="3.40.395.10">
    <property type="entry name" value="Adenoviral Proteinase, Chain A"/>
    <property type="match status" value="1"/>
</dbReference>
<keyword evidence="2" id="KW-0645">Protease</keyword>
<gene>
    <name evidence="5" type="ORF">M407DRAFT_34836</name>
</gene>
<dbReference type="AlphaFoldDB" id="A0A0C3L1F5"/>
<dbReference type="Proteomes" id="UP000054248">
    <property type="component" value="Unassembled WGS sequence"/>
</dbReference>
<evidence type="ECO:0000259" key="4">
    <source>
        <dbReference type="PROSITE" id="PS50600"/>
    </source>
</evidence>
<dbReference type="HOGENOM" id="CLU_108166_0_0_1"/>
<accession>A0A0C3L1F5</accession>
<reference evidence="5 6" key="1">
    <citation type="submission" date="2014-04" db="EMBL/GenBank/DDBJ databases">
        <authorList>
            <consortium name="DOE Joint Genome Institute"/>
            <person name="Kuo A."/>
            <person name="Girlanda M."/>
            <person name="Perotto S."/>
            <person name="Kohler A."/>
            <person name="Nagy L.G."/>
            <person name="Floudas D."/>
            <person name="Copeland A."/>
            <person name="Barry K.W."/>
            <person name="Cichocki N."/>
            <person name="Veneault-Fourrey C."/>
            <person name="LaButti K."/>
            <person name="Lindquist E.A."/>
            <person name="Lipzen A."/>
            <person name="Lundell T."/>
            <person name="Morin E."/>
            <person name="Murat C."/>
            <person name="Sun H."/>
            <person name="Tunlid A."/>
            <person name="Henrissat B."/>
            <person name="Grigoriev I.V."/>
            <person name="Hibbett D.S."/>
            <person name="Martin F."/>
            <person name="Nordberg H.P."/>
            <person name="Cantor M.N."/>
            <person name="Hua S.X."/>
        </authorList>
    </citation>
    <scope>NUCLEOTIDE SEQUENCE [LARGE SCALE GENOMIC DNA]</scope>
    <source>
        <strain evidence="5 6">MUT 4182</strain>
    </source>
</reference>
<organism evidence="5 6">
    <name type="scientific">Tulasnella calospora MUT 4182</name>
    <dbReference type="NCBI Taxonomy" id="1051891"/>
    <lineage>
        <taxon>Eukaryota</taxon>
        <taxon>Fungi</taxon>
        <taxon>Dikarya</taxon>
        <taxon>Basidiomycota</taxon>
        <taxon>Agaricomycotina</taxon>
        <taxon>Agaricomycetes</taxon>
        <taxon>Cantharellales</taxon>
        <taxon>Tulasnellaceae</taxon>
        <taxon>Tulasnella</taxon>
    </lineage>
</organism>
<sequence>MLRATLPSRRDVPPLRITDQALASFGQAWFDGARSVLDYKYRDSRLPFWILSHWRNIAVAHDTLGVWSMAEAWTSRWATQLKDQESTKEVADNVARVFDVFDALAPPGPLAGLGCAGNVTQLARLLGIHWLSDTIIDAMAFLLNARITRTPKTRGTVVFASVDLACQLPEVATAQKEISRAAAEVLGPYERMDLNHVRYLLIPINIDNQHWVAVCVDIKTKTW</sequence>
<evidence type="ECO:0000313" key="6">
    <source>
        <dbReference type="Proteomes" id="UP000054248"/>
    </source>
</evidence>